<evidence type="ECO:0000259" key="1">
    <source>
        <dbReference type="Pfam" id="PF13304"/>
    </source>
</evidence>
<feature type="domain" description="ATPase AAA-type core" evidence="1">
    <location>
        <begin position="208"/>
        <end position="312"/>
    </location>
</feature>
<dbReference type="SUPFAM" id="SSF52540">
    <property type="entry name" value="P-loop containing nucleoside triphosphate hydrolases"/>
    <property type="match status" value="1"/>
</dbReference>
<dbReference type="Pfam" id="PF13304">
    <property type="entry name" value="AAA_21"/>
    <property type="match status" value="1"/>
</dbReference>
<dbReference type="InterPro" id="IPR051396">
    <property type="entry name" value="Bact_Antivir_Def_Nuclease"/>
</dbReference>
<name>A0A5E7Q2Y3_PSEFL</name>
<dbReference type="EMBL" id="CABVIN010000014">
    <property type="protein sequence ID" value="VVP56201.1"/>
    <property type="molecule type" value="Genomic_DNA"/>
</dbReference>
<dbReference type="PANTHER" id="PTHR43581:SF4">
    <property type="entry name" value="ATP_GTP PHOSPHATASE"/>
    <property type="match status" value="1"/>
</dbReference>
<dbReference type="Gene3D" id="3.40.50.300">
    <property type="entry name" value="P-loop containing nucleotide triphosphate hydrolases"/>
    <property type="match status" value="2"/>
</dbReference>
<dbReference type="InterPro" id="IPR027417">
    <property type="entry name" value="P-loop_NTPase"/>
</dbReference>
<dbReference type="RefSeq" id="WP_150648811.1">
    <property type="nucleotide sequence ID" value="NZ_CABVIN010000014.1"/>
</dbReference>
<dbReference type="PANTHER" id="PTHR43581">
    <property type="entry name" value="ATP/GTP PHOSPHATASE"/>
    <property type="match status" value="1"/>
</dbReference>
<evidence type="ECO:0000313" key="3">
    <source>
        <dbReference type="Proteomes" id="UP000377224"/>
    </source>
</evidence>
<dbReference type="GO" id="GO:0005524">
    <property type="term" value="F:ATP binding"/>
    <property type="evidence" value="ECO:0007669"/>
    <property type="project" value="InterPro"/>
</dbReference>
<dbReference type="AlphaFoldDB" id="A0A5E7Q2Y3"/>
<dbReference type="GO" id="GO:0016887">
    <property type="term" value="F:ATP hydrolysis activity"/>
    <property type="evidence" value="ECO:0007669"/>
    <property type="project" value="InterPro"/>
</dbReference>
<gene>
    <name evidence="2" type="ORF">PS896_05716</name>
</gene>
<organism evidence="2 3">
    <name type="scientific">Pseudomonas fluorescens</name>
    <dbReference type="NCBI Taxonomy" id="294"/>
    <lineage>
        <taxon>Bacteria</taxon>
        <taxon>Pseudomonadati</taxon>
        <taxon>Pseudomonadota</taxon>
        <taxon>Gammaproteobacteria</taxon>
        <taxon>Pseudomonadales</taxon>
        <taxon>Pseudomonadaceae</taxon>
        <taxon>Pseudomonas</taxon>
    </lineage>
</organism>
<reference evidence="2 3" key="1">
    <citation type="submission" date="2019-09" db="EMBL/GenBank/DDBJ databases">
        <authorList>
            <person name="Chandra G."/>
            <person name="Truman W A."/>
        </authorList>
    </citation>
    <scope>NUCLEOTIDE SEQUENCE [LARGE SCALE GENOMIC DNA]</scope>
    <source>
        <strain evidence="2">PS896</strain>
    </source>
</reference>
<evidence type="ECO:0000313" key="2">
    <source>
        <dbReference type="EMBL" id="VVP56201.1"/>
    </source>
</evidence>
<sequence>MLKKLDLKGVGPAPEMNLEFGSRLNFLTGDNGLGKSFILDTAWWVLTRTWARGIKAVPGEQTVKPTIGFSYSKTTAGDVTDSSTFLRRTQTWPIKQGRPTIPGIVIYAGVDGSFSVWDPARNYWKNDDEAGRDRPKSFDFTPEQVWKGLVGPNGVTHCVGLIRDWVLWQRGQQAAFDDLVKVLEVLSPCEAERLIPGEPTQIGDDVEEVPSLQMPYGQEVPLPLASAGMRRICALAYLLVWTWREHAKASKRYEVKPAREIIFLIDEIECHLHPQWQRRIVPALLRVMSELTQNEKIPVQVLAATHSPLVLASVEPLYETTKDRILDFDLVEKQVEVRNLSFSRKGDVNRWLSSDIFNLREPRSIEAERALTDANILLRDLNNAIHDKKLTRADRDAIKRVDKALSESLSDVDRFWVRWSSFRDSVLEKQ</sequence>
<dbReference type="InterPro" id="IPR003959">
    <property type="entry name" value="ATPase_AAA_core"/>
</dbReference>
<accession>A0A5E7Q2Y3</accession>
<dbReference type="Proteomes" id="UP000377224">
    <property type="component" value="Unassembled WGS sequence"/>
</dbReference>
<protein>
    <recommendedName>
        <fullName evidence="1">ATPase AAA-type core domain-containing protein</fullName>
    </recommendedName>
</protein>
<proteinExistence type="predicted"/>